<dbReference type="SUPFAM" id="SSF49299">
    <property type="entry name" value="PKD domain"/>
    <property type="match status" value="2"/>
</dbReference>
<dbReference type="InterPro" id="IPR013783">
    <property type="entry name" value="Ig-like_fold"/>
</dbReference>
<feature type="non-terminal residue" evidence="3">
    <location>
        <position position="1222"/>
    </location>
</feature>
<accession>A0ABW6I778</accession>
<feature type="chain" id="PRO_5045930464" evidence="1">
    <location>
        <begin position="22"/>
        <end position="1222"/>
    </location>
</feature>
<dbReference type="Pfam" id="PF00801">
    <property type="entry name" value="PKD"/>
    <property type="match status" value="1"/>
</dbReference>
<evidence type="ECO:0000256" key="1">
    <source>
        <dbReference type="SAM" id="SignalP"/>
    </source>
</evidence>
<dbReference type="InterPro" id="IPR035986">
    <property type="entry name" value="PKD_dom_sf"/>
</dbReference>
<evidence type="ECO:0000313" key="3">
    <source>
        <dbReference type="EMBL" id="MFE3872128.1"/>
    </source>
</evidence>
<feature type="signal peptide" evidence="1">
    <location>
        <begin position="1"/>
        <end position="21"/>
    </location>
</feature>
<dbReference type="EMBL" id="JBHZPY010000012">
    <property type="protein sequence ID" value="MFE3872128.1"/>
    <property type="molecule type" value="Genomic_DNA"/>
</dbReference>
<name>A0ABW6I778_9FLAO</name>
<evidence type="ECO:0000313" key="4">
    <source>
        <dbReference type="Proteomes" id="UP001600107"/>
    </source>
</evidence>
<comment type="caution">
    <text evidence="3">The sequence shown here is derived from an EMBL/GenBank/DDBJ whole genome shotgun (WGS) entry which is preliminary data.</text>
</comment>
<dbReference type="InterPro" id="IPR022409">
    <property type="entry name" value="PKD/Chitinase_dom"/>
</dbReference>
<dbReference type="RefSeq" id="WP_379852423.1">
    <property type="nucleotide sequence ID" value="NZ_JBHZPY010000012.1"/>
</dbReference>
<dbReference type="Gene3D" id="2.60.40.10">
    <property type="entry name" value="Immunoglobulins"/>
    <property type="match status" value="6"/>
</dbReference>
<dbReference type="Proteomes" id="UP001600107">
    <property type="component" value="Unassembled WGS sequence"/>
</dbReference>
<dbReference type="InterPro" id="IPR000601">
    <property type="entry name" value="PKD_dom"/>
</dbReference>
<feature type="domain" description="PKD" evidence="2">
    <location>
        <begin position="603"/>
        <end position="668"/>
    </location>
</feature>
<keyword evidence="4" id="KW-1185">Reference proteome</keyword>
<reference evidence="3 4" key="1">
    <citation type="submission" date="2024-06" db="EMBL/GenBank/DDBJ databases">
        <title>Flavobacterium spp. isolated from glacier.</title>
        <authorList>
            <person name="Han D."/>
        </authorList>
    </citation>
    <scope>NUCLEOTIDE SEQUENCE [LARGE SCALE GENOMIC DNA]</scope>
    <source>
        <strain evidence="3 4">ZS1P70</strain>
    </source>
</reference>
<dbReference type="SMART" id="SM00089">
    <property type="entry name" value="PKD"/>
    <property type="match status" value="3"/>
</dbReference>
<organism evidence="3 4">
    <name type="scientific">Flavobacterium zhoui</name>
    <dbReference type="NCBI Taxonomy" id="3230414"/>
    <lineage>
        <taxon>Bacteria</taxon>
        <taxon>Pseudomonadati</taxon>
        <taxon>Bacteroidota</taxon>
        <taxon>Flavobacteriia</taxon>
        <taxon>Flavobacteriales</taxon>
        <taxon>Flavobacteriaceae</taxon>
        <taxon>Flavobacterium</taxon>
    </lineage>
</organism>
<gene>
    <name evidence="3" type="ORF">ACFX5F_12940</name>
</gene>
<feature type="domain" description="PKD" evidence="2">
    <location>
        <begin position="700"/>
        <end position="763"/>
    </location>
</feature>
<sequence length="1222" mass="125345">MKHLYKIIFLFVLINFNSPLAYSSNNIEKGIPIKTVANPSGQITGNATVCLNAAKPLITFEVKDENGKEPYTFTYTINGGTTLTIKTENSNKSITVSAPTDVAGTFTYVLTGVKDKEDKDVDFSINPVIITVIPNFTVNAGTDIIVCSGNTINLHPTPSGNGSQTVSYSWTGPNGFTSTQQSPSISNSSIAMSGDYTVTASIGSCSKQDVVRVDVAEPQITSGQFQNGILVKCTTSPSQTTGVINFMLTIPSYSSNIQNYTIDWGSGSPSTQVLNSSNWSNSILHTYNVGMHLISITINFTNGCSTIKQFNAFVGSSPAAATLVLNQNQANGCAPLTTTWTFTVPNNVDGTKYSGTWGETSTQDNFVYSQGGSVPTATSTMSWSLPSIDPVTLTTTYVITKTYLSSSCGINVVLGATTYYNTYQPIVITQNPCTNTPQPSGTGLVSVGKSPVASFAPTSFPPKICIGNPLQLTNTSNFGQTIPTSNGATCLTTGNFYWTITALTPVSPGAWTASGLGSNNGLTEADYDSWTNGAMTPTITFNEPGNYRITLFIANSCGGDSVYKDICVQSKVTPVFTLSSPLIGCVPLTVQATDNSVTSVSCSNITYQWNFNNTAICGTTPTVTYLNGTNANSQNPKLQFNNAGTYKISLTTTNDCGSLTSAIQTITVKQPPTVSINSIADFCLNQNTTPLANVASCLPTTSPSMTYLWTFTGGLPTTANTLTAPMVTYAIPGIYTVSLAVTNECGTTTVSSNSFLVKPNMTVTAASSSPTLCINTPLLPSITHTTTLATGIGSASGLPTGFTATWSSNTITISGTPTVSGAFNYSIPLTGGCGAVNATGTITVTPNMTVTAASSSPTLCINTPLSSSITHTTILATGISTASGLPPGVIAAWSSNTITISGTPTVSGTFNYTIPLTGGCGNVNATGTIIIKPNNTVTVGSSSPTLCINTPLSPSIKHTASGATGIGITSGLPAGVTAAWSSNTITISGTPTVSGTFNYSIPLTGGCGSVNATGTITVTLNMTVTIASSSPTLCINTVLSPNITHTTTSATGIGSASGLPTGVNATWSSNTITISGTPTVSGTFNYTIPLTGGCGAVNATGTITVTPNMSVTAASSSPTLCINTPLSSSITHTTISATGISTASGLPPGVIAAWSSNTITISGTPTVSGTFNYTIPLTGGCGNVNATGTIIVKPDNIAGIASSSPTLCINTALSPNITHTTT</sequence>
<protein>
    <submittedName>
        <fullName evidence="3">Beta strand repeat-containing protein</fullName>
    </submittedName>
</protein>
<evidence type="ECO:0000259" key="2">
    <source>
        <dbReference type="PROSITE" id="PS50093"/>
    </source>
</evidence>
<dbReference type="PROSITE" id="PS50093">
    <property type="entry name" value="PKD"/>
    <property type="match status" value="2"/>
</dbReference>
<keyword evidence="1" id="KW-0732">Signal</keyword>
<proteinExistence type="predicted"/>